<dbReference type="GO" id="GO:0016020">
    <property type="term" value="C:membrane"/>
    <property type="evidence" value="ECO:0007669"/>
    <property type="project" value="UniProtKB-SubCell"/>
</dbReference>
<dbReference type="AlphaFoldDB" id="A0A0L0NEP5"/>
<dbReference type="Gene3D" id="1.50.40.10">
    <property type="entry name" value="Mitochondrial carrier domain"/>
    <property type="match status" value="1"/>
</dbReference>
<gene>
    <name evidence="11" type="ORF">TOPH_02541</name>
</gene>
<feature type="repeat" description="Solcar" evidence="9">
    <location>
        <begin position="7"/>
        <end position="97"/>
    </location>
</feature>
<accession>A0A0L0NEP5</accession>
<evidence type="ECO:0000256" key="10">
    <source>
        <dbReference type="RuleBase" id="RU000488"/>
    </source>
</evidence>
<feature type="repeat" description="Solcar" evidence="9">
    <location>
        <begin position="101"/>
        <end position="183"/>
    </location>
</feature>
<evidence type="ECO:0000256" key="8">
    <source>
        <dbReference type="ARBA" id="ARBA00023136"/>
    </source>
</evidence>
<comment type="subcellular location">
    <subcellularLocation>
        <location evidence="1">Membrane</location>
        <topology evidence="1">Multi-pass membrane protein</topology>
    </subcellularLocation>
</comment>
<evidence type="ECO:0000256" key="3">
    <source>
        <dbReference type="ARBA" id="ARBA00022448"/>
    </source>
</evidence>
<keyword evidence="8 9" id="KW-0472">Membrane</keyword>
<evidence type="ECO:0000256" key="1">
    <source>
        <dbReference type="ARBA" id="ARBA00004141"/>
    </source>
</evidence>
<evidence type="ECO:0000256" key="4">
    <source>
        <dbReference type="ARBA" id="ARBA00022692"/>
    </source>
</evidence>
<dbReference type="PANTHER" id="PTHR45939:SF2">
    <property type="entry name" value="CARRIER PROTEIN, PUTATIVE (AFU_ORTHOLOGUE AFUA_2G13870)-RELATED"/>
    <property type="match status" value="1"/>
</dbReference>
<proteinExistence type="inferred from homology"/>
<organism evidence="11 12">
    <name type="scientific">Tolypocladium ophioglossoides (strain CBS 100239)</name>
    <name type="common">Snaketongue truffleclub</name>
    <name type="synonym">Elaphocordyceps ophioglossoides</name>
    <dbReference type="NCBI Taxonomy" id="1163406"/>
    <lineage>
        <taxon>Eukaryota</taxon>
        <taxon>Fungi</taxon>
        <taxon>Dikarya</taxon>
        <taxon>Ascomycota</taxon>
        <taxon>Pezizomycotina</taxon>
        <taxon>Sordariomycetes</taxon>
        <taxon>Hypocreomycetidae</taxon>
        <taxon>Hypocreales</taxon>
        <taxon>Ophiocordycipitaceae</taxon>
        <taxon>Tolypocladium</taxon>
    </lineage>
</organism>
<keyword evidence="12" id="KW-1185">Reference proteome</keyword>
<evidence type="ECO:0000256" key="9">
    <source>
        <dbReference type="PROSITE-ProRule" id="PRU00282"/>
    </source>
</evidence>
<dbReference type="STRING" id="1163406.A0A0L0NEP5"/>
<evidence type="ECO:0000256" key="6">
    <source>
        <dbReference type="ARBA" id="ARBA00022792"/>
    </source>
</evidence>
<keyword evidence="6" id="KW-0496">Mitochondrion</keyword>
<keyword evidence="6" id="KW-0999">Mitochondrion inner membrane</keyword>
<dbReference type="InterPro" id="IPR023395">
    <property type="entry name" value="MCP_dom_sf"/>
</dbReference>
<evidence type="ECO:0000256" key="2">
    <source>
        <dbReference type="ARBA" id="ARBA00006375"/>
    </source>
</evidence>
<evidence type="ECO:0000256" key="5">
    <source>
        <dbReference type="ARBA" id="ARBA00022737"/>
    </source>
</evidence>
<dbReference type="GO" id="GO:0015217">
    <property type="term" value="F:ADP transmembrane transporter activity"/>
    <property type="evidence" value="ECO:0007669"/>
    <property type="project" value="TreeGrafter"/>
</dbReference>
<keyword evidence="5" id="KW-0677">Repeat</keyword>
<keyword evidence="3 10" id="KW-0813">Transport</keyword>
<protein>
    <submittedName>
        <fullName evidence="11">Mitochondrial substrate carrier family protein X</fullName>
    </submittedName>
</protein>
<dbReference type="InterPro" id="IPR052217">
    <property type="entry name" value="Mito/Peroxisomal_Carrier"/>
</dbReference>
<dbReference type="PANTHER" id="PTHR45939">
    <property type="entry name" value="PEROXISOMAL MEMBRANE PROTEIN PMP34-RELATED"/>
    <property type="match status" value="1"/>
</dbReference>
<dbReference type="EMBL" id="LFRF01000005">
    <property type="protein sequence ID" value="KND92642.1"/>
    <property type="molecule type" value="Genomic_DNA"/>
</dbReference>
<evidence type="ECO:0000313" key="11">
    <source>
        <dbReference type="EMBL" id="KND92642.1"/>
    </source>
</evidence>
<dbReference type="OrthoDB" id="18574at2759"/>
<dbReference type="Proteomes" id="UP000036947">
    <property type="component" value="Unassembled WGS sequence"/>
</dbReference>
<reference evidence="11 12" key="1">
    <citation type="journal article" date="2015" name="BMC Genomics">
        <title>The genome of the truffle-parasite Tolypocladium ophioglossoides and the evolution of antifungal peptaibiotics.</title>
        <authorList>
            <person name="Quandt C.A."/>
            <person name="Bushley K.E."/>
            <person name="Spatafora J.W."/>
        </authorList>
    </citation>
    <scope>NUCLEOTIDE SEQUENCE [LARGE SCALE GENOMIC DNA]</scope>
    <source>
        <strain evidence="11 12">CBS 100239</strain>
    </source>
</reference>
<sequence>MPSKAALDALGHAVSGSMGTAISTAAVFPFDLVTTRLKAQRQLRSQKRYDGVVDALRAIVKYEGGVLTLYNGFGPDVAKSMVDSFLFFGFYSYLRSRNRHPSVVQELFIGALAGASSRAVTTPISSVVTRMQMWSGTETLWEMLADMLKEAGILGLWSGYSATLFLTLNPSMLFRQSPARQAHHPGPRGGGCPCGMGCFPAGRLQQGCCNYSDLSVPDRVDTTPDAERTTHQ</sequence>
<dbReference type="PROSITE" id="PS50920">
    <property type="entry name" value="SOLCAR"/>
    <property type="match status" value="2"/>
</dbReference>
<keyword evidence="4 9" id="KW-0812">Transmembrane</keyword>
<dbReference type="InterPro" id="IPR018108">
    <property type="entry name" value="MCP_transmembrane"/>
</dbReference>
<dbReference type="Pfam" id="PF00153">
    <property type="entry name" value="Mito_carr"/>
    <property type="match status" value="2"/>
</dbReference>
<comment type="caution">
    <text evidence="11">The sequence shown here is derived from an EMBL/GenBank/DDBJ whole genome shotgun (WGS) entry which is preliminary data.</text>
</comment>
<dbReference type="SUPFAM" id="SSF103506">
    <property type="entry name" value="Mitochondrial carrier"/>
    <property type="match status" value="1"/>
</dbReference>
<comment type="similarity">
    <text evidence="2 10">Belongs to the mitochondrial carrier (TC 2.A.29) family.</text>
</comment>
<evidence type="ECO:0000256" key="7">
    <source>
        <dbReference type="ARBA" id="ARBA00022989"/>
    </source>
</evidence>
<name>A0A0L0NEP5_TOLOC</name>
<evidence type="ECO:0000313" key="12">
    <source>
        <dbReference type="Proteomes" id="UP000036947"/>
    </source>
</evidence>
<keyword evidence="7" id="KW-1133">Transmembrane helix</keyword>